<accession>A0A9W7B1S5</accession>
<organism evidence="7 8">
    <name type="scientific">Triparma laevis f. longispina</name>
    <dbReference type="NCBI Taxonomy" id="1714387"/>
    <lineage>
        <taxon>Eukaryota</taxon>
        <taxon>Sar</taxon>
        <taxon>Stramenopiles</taxon>
        <taxon>Ochrophyta</taxon>
        <taxon>Bolidophyceae</taxon>
        <taxon>Parmales</taxon>
        <taxon>Triparmaceae</taxon>
        <taxon>Triparma</taxon>
    </lineage>
</organism>
<gene>
    <name evidence="7" type="ORF">TrLO_g10260</name>
</gene>
<feature type="domain" description="MYND-type" evidence="6">
    <location>
        <begin position="26"/>
        <end position="67"/>
    </location>
</feature>
<dbReference type="Pfam" id="PF01753">
    <property type="entry name" value="zf-MYND"/>
    <property type="match status" value="2"/>
</dbReference>
<sequence length="266" mass="28734">MPSRRKNGQSLSNPSALAKLTAAHAAQYCAFPNCTVPPTKNCSRCEETQYCSKEHQTAHWNWHKQICVAPQHRIALSPAQYCAFPGCTVPPTNTCSRCLETRYCPKEHQKNHWKDHKQICANQKIDVANPHVQVIDIKKVGTKWSEWYGVTLSDGTHWIEGLADIAATAGASMLALKLVGSMYNASPPAPAPRLTAAMQKGMQASQQNDSNDDSDESSSQSFLGFRNFGYHPASGRSASRRSASGRSAYGLGIEEGGVGEGIGGGG</sequence>
<dbReference type="PROSITE" id="PS01360">
    <property type="entry name" value="ZF_MYND_1"/>
    <property type="match status" value="1"/>
</dbReference>
<keyword evidence="1" id="KW-0479">Metal-binding</keyword>
<protein>
    <recommendedName>
        <fullName evidence="6">MYND-type domain-containing protein</fullName>
    </recommendedName>
</protein>
<dbReference type="Gene3D" id="6.10.140.2220">
    <property type="match status" value="2"/>
</dbReference>
<evidence type="ECO:0000256" key="2">
    <source>
        <dbReference type="ARBA" id="ARBA00022771"/>
    </source>
</evidence>
<feature type="domain" description="MYND-type" evidence="6">
    <location>
        <begin position="82"/>
        <end position="120"/>
    </location>
</feature>
<evidence type="ECO:0000313" key="8">
    <source>
        <dbReference type="Proteomes" id="UP001165122"/>
    </source>
</evidence>
<keyword evidence="2 4" id="KW-0863">Zinc-finger</keyword>
<dbReference type="PROSITE" id="PS50865">
    <property type="entry name" value="ZF_MYND_2"/>
    <property type="match status" value="2"/>
</dbReference>
<dbReference type="SUPFAM" id="SSF144232">
    <property type="entry name" value="HIT/MYND zinc finger-like"/>
    <property type="match status" value="2"/>
</dbReference>
<reference evidence="8" key="1">
    <citation type="journal article" date="2023" name="Commun. Biol.">
        <title>Genome analysis of Parmales, the sister group of diatoms, reveals the evolutionary specialization of diatoms from phago-mixotrophs to photoautotrophs.</title>
        <authorList>
            <person name="Ban H."/>
            <person name="Sato S."/>
            <person name="Yoshikawa S."/>
            <person name="Yamada K."/>
            <person name="Nakamura Y."/>
            <person name="Ichinomiya M."/>
            <person name="Sato N."/>
            <person name="Blanc-Mathieu R."/>
            <person name="Endo H."/>
            <person name="Kuwata A."/>
            <person name="Ogata H."/>
        </authorList>
    </citation>
    <scope>NUCLEOTIDE SEQUENCE [LARGE SCALE GENOMIC DNA]</scope>
    <source>
        <strain evidence="8">NIES 3700</strain>
    </source>
</reference>
<evidence type="ECO:0000313" key="7">
    <source>
        <dbReference type="EMBL" id="GMH78384.1"/>
    </source>
</evidence>
<dbReference type="GO" id="GO:0008270">
    <property type="term" value="F:zinc ion binding"/>
    <property type="evidence" value="ECO:0007669"/>
    <property type="project" value="UniProtKB-KW"/>
</dbReference>
<evidence type="ECO:0000259" key="6">
    <source>
        <dbReference type="PROSITE" id="PS50865"/>
    </source>
</evidence>
<evidence type="ECO:0000256" key="1">
    <source>
        <dbReference type="ARBA" id="ARBA00022723"/>
    </source>
</evidence>
<dbReference type="OrthoDB" id="443682at2759"/>
<keyword evidence="3" id="KW-0862">Zinc</keyword>
<dbReference type="Proteomes" id="UP001165122">
    <property type="component" value="Unassembled WGS sequence"/>
</dbReference>
<dbReference type="InterPro" id="IPR002893">
    <property type="entry name" value="Znf_MYND"/>
</dbReference>
<proteinExistence type="predicted"/>
<comment type="caution">
    <text evidence="7">The sequence shown here is derived from an EMBL/GenBank/DDBJ whole genome shotgun (WGS) entry which is preliminary data.</text>
</comment>
<keyword evidence="8" id="KW-1185">Reference proteome</keyword>
<feature type="region of interest" description="Disordered" evidence="5">
    <location>
        <begin position="190"/>
        <end position="221"/>
    </location>
</feature>
<dbReference type="EMBL" id="BRXW01000882">
    <property type="protein sequence ID" value="GMH78384.1"/>
    <property type="molecule type" value="Genomic_DNA"/>
</dbReference>
<name>A0A9W7B1S5_9STRA</name>
<dbReference type="AlphaFoldDB" id="A0A9W7B1S5"/>
<evidence type="ECO:0000256" key="3">
    <source>
        <dbReference type="ARBA" id="ARBA00022833"/>
    </source>
</evidence>
<evidence type="ECO:0000256" key="5">
    <source>
        <dbReference type="SAM" id="MobiDB-lite"/>
    </source>
</evidence>
<evidence type="ECO:0000256" key="4">
    <source>
        <dbReference type="PROSITE-ProRule" id="PRU00134"/>
    </source>
</evidence>